<keyword evidence="2 3" id="KW-0456">Lyase</keyword>
<evidence type="ECO:0000256" key="2">
    <source>
        <dbReference type="ARBA" id="ARBA00023239"/>
    </source>
</evidence>
<protein>
    <recommendedName>
        <fullName evidence="3">Coenzyme A biosynthesis bifunctional protein CoaBC</fullName>
    </recommendedName>
    <alternativeName>
        <fullName evidence="3">DNA/pantothenate metabolism flavoprotein</fullName>
    </alternativeName>
    <alternativeName>
        <fullName evidence="3">Phosphopantothenoylcysteine synthetase/decarboxylase</fullName>
        <shortName evidence="3">PPCS-PPCDC</shortName>
    </alternativeName>
    <domain>
        <recommendedName>
            <fullName evidence="3">Phosphopantothenoylcysteine decarboxylase</fullName>
            <shortName evidence="3">PPC decarboxylase</shortName>
            <shortName evidence="3">PPC-DC</shortName>
            <ecNumber evidence="3">4.1.1.36</ecNumber>
        </recommendedName>
        <alternativeName>
            <fullName evidence="3">CoaC</fullName>
        </alternativeName>
    </domain>
    <domain>
        <recommendedName>
            <fullName evidence="3">Phosphopantothenate--cysteine ligase</fullName>
            <ecNumber evidence="3">6.3.2.5</ecNumber>
        </recommendedName>
        <alternativeName>
            <fullName evidence="3">CoaB</fullName>
        </alternativeName>
        <alternativeName>
            <fullName evidence="3">Phosphopantothenoylcysteine synthetase</fullName>
            <shortName evidence="3">PPC synthetase</shortName>
            <shortName evidence="3">PPC-S</shortName>
        </alternativeName>
    </domain>
</protein>
<dbReference type="Pfam" id="PF02441">
    <property type="entry name" value="Flavoprotein"/>
    <property type="match status" value="1"/>
</dbReference>
<comment type="function">
    <text evidence="4">Catalyzes two steps in the biosynthesis of coenzyme A. In the first step cysteine is conjugated to 4'-phosphopantothenate to form 4-phosphopantothenoylcysteine, in the latter compound is decarboxylated to form 4'-phosphopantotheine.</text>
</comment>
<comment type="pathway">
    <text evidence="3 4">Cofactor biosynthesis; coenzyme A biosynthesis; CoA from (R)-pantothenate: step 3/5.</text>
</comment>
<keyword evidence="3" id="KW-0511">Multifunctional enzyme</keyword>
<dbReference type="SUPFAM" id="SSF102645">
    <property type="entry name" value="CoaB-like"/>
    <property type="match status" value="1"/>
</dbReference>
<feature type="binding site" evidence="3">
    <location>
        <position position="337"/>
    </location>
    <ligand>
        <name>CTP</name>
        <dbReference type="ChEBI" id="CHEBI:37563"/>
    </ligand>
</feature>
<dbReference type="HAMAP" id="MF_02225">
    <property type="entry name" value="CoaBC"/>
    <property type="match status" value="1"/>
</dbReference>
<comment type="similarity">
    <text evidence="3 4">In the N-terminal section; belongs to the HFCD (homo-oligomeric flavin containing Cys decarboxylase) superfamily.</text>
</comment>
<proteinExistence type="inferred from homology"/>
<feature type="domain" description="Flavoprotein" evidence="5">
    <location>
        <begin position="5"/>
        <end position="177"/>
    </location>
</feature>
<feature type="binding site" evidence="3">
    <location>
        <position position="287"/>
    </location>
    <ligand>
        <name>CTP</name>
        <dbReference type="ChEBI" id="CHEBI:37563"/>
    </ligand>
</feature>
<feature type="binding site" evidence="3">
    <location>
        <position position="323"/>
    </location>
    <ligand>
        <name>CTP</name>
        <dbReference type="ChEBI" id="CHEBI:37563"/>
    </ligand>
</feature>
<feature type="binding site" evidence="3">
    <location>
        <position position="341"/>
    </location>
    <ligand>
        <name>CTP</name>
        <dbReference type="ChEBI" id="CHEBI:37563"/>
    </ligand>
</feature>
<dbReference type="GO" id="GO:0004633">
    <property type="term" value="F:phosphopantothenoylcysteine decarboxylase activity"/>
    <property type="evidence" value="ECO:0007669"/>
    <property type="project" value="UniProtKB-EC"/>
</dbReference>
<dbReference type="PANTHER" id="PTHR14359:SF6">
    <property type="entry name" value="PHOSPHOPANTOTHENOYLCYSTEINE DECARBOXYLASE"/>
    <property type="match status" value="1"/>
</dbReference>
<dbReference type="InterPro" id="IPR005252">
    <property type="entry name" value="CoaBC"/>
</dbReference>
<dbReference type="InterPro" id="IPR007085">
    <property type="entry name" value="DNA/pantothenate-metab_flavo_C"/>
</dbReference>
<keyword evidence="3" id="KW-0460">Magnesium</keyword>
<comment type="cofactor">
    <cofactor evidence="3">
        <name>Mg(2+)</name>
        <dbReference type="ChEBI" id="CHEBI:18420"/>
    </cofactor>
</comment>
<dbReference type="InterPro" id="IPR036551">
    <property type="entry name" value="Flavin_trans-like"/>
</dbReference>
<evidence type="ECO:0000256" key="3">
    <source>
        <dbReference type="HAMAP-Rule" id="MF_02225"/>
    </source>
</evidence>
<keyword evidence="1 3" id="KW-0210">Decarboxylase</keyword>
<evidence type="ECO:0000256" key="4">
    <source>
        <dbReference type="RuleBase" id="RU364078"/>
    </source>
</evidence>
<dbReference type="Pfam" id="PF04127">
    <property type="entry name" value="DFP"/>
    <property type="match status" value="1"/>
</dbReference>
<accession>A0ABY4P869</accession>
<keyword evidence="3 4" id="KW-0436">Ligase</keyword>
<comment type="pathway">
    <text evidence="3 4">Cofactor biosynthesis; coenzyme A biosynthesis; CoA from (R)-pantothenate: step 2/5.</text>
</comment>
<feature type="region of interest" description="Phosphopantothenate--cysteine ligase" evidence="3">
    <location>
        <begin position="189"/>
        <end position="403"/>
    </location>
</feature>
<dbReference type="SUPFAM" id="SSF52507">
    <property type="entry name" value="Homo-oligomeric flavin-containing Cys decarboxylases, HFCD"/>
    <property type="match status" value="1"/>
</dbReference>
<gene>
    <name evidence="3 7" type="primary">coaBC</name>
    <name evidence="7" type="ORF">MOO45_06860</name>
</gene>
<keyword evidence="8" id="KW-1185">Reference proteome</keyword>
<evidence type="ECO:0000256" key="1">
    <source>
        <dbReference type="ARBA" id="ARBA00022793"/>
    </source>
</evidence>
<evidence type="ECO:0000313" key="7">
    <source>
        <dbReference type="EMBL" id="UQS81905.1"/>
    </source>
</evidence>
<comment type="similarity">
    <text evidence="3 4">In the C-terminal section; belongs to the PPC synthetase family.</text>
</comment>
<feature type="region of interest" description="Phosphopantothenoylcysteine decarboxylase" evidence="3">
    <location>
        <begin position="1"/>
        <end position="188"/>
    </location>
</feature>
<dbReference type="EC" id="4.1.1.36" evidence="3"/>
<dbReference type="RefSeq" id="WP_249514173.1">
    <property type="nucleotide sequence ID" value="NZ_CP093366.1"/>
</dbReference>
<dbReference type="Proteomes" id="UP000831495">
    <property type="component" value="Chromosome"/>
</dbReference>
<keyword evidence="3 4" id="KW-0285">Flavoprotein</keyword>
<dbReference type="InterPro" id="IPR035929">
    <property type="entry name" value="CoaB-like_sf"/>
</dbReference>
<evidence type="ECO:0000259" key="6">
    <source>
        <dbReference type="Pfam" id="PF04127"/>
    </source>
</evidence>
<feature type="binding site" evidence="3">
    <location>
        <begin position="304"/>
        <end position="307"/>
    </location>
    <ligand>
        <name>CTP</name>
        <dbReference type="ChEBI" id="CHEBI:37563"/>
    </ligand>
</feature>
<dbReference type="EMBL" id="CP093366">
    <property type="protein sequence ID" value="UQS81905.1"/>
    <property type="molecule type" value="Genomic_DNA"/>
</dbReference>
<feature type="domain" description="DNA/pantothenate metabolism flavoprotein C-terminal" evidence="6">
    <location>
        <begin position="184"/>
        <end position="395"/>
    </location>
</feature>
<dbReference type="Gene3D" id="3.40.50.1950">
    <property type="entry name" value="Flavin prenyltransferase-like"/>
    <property type="match status" value="1"/>
</dbReference>
<evidence type="ECO:0000259" key="5">
    <source>
        <dbReference type="Pfam" id="PF02441"/>
    </source>
</evidence>
<comment type="cofactor">
    <cofactor evidence="3">
        <name>FMN</name>
        <dbReference type="ChEBI" id="CHEBI:58210"/>
    </cofactor>
    <text evidence="3">Binds 1 FMN per subunit.</text>
</comment>
<keyword evidence="3" id="KW-0479">Metal-binding</keyword>
<name>A0ABY4P869_9LACO</name>
<sequence length="403" mass="43452">MLQDKKITLYVTGSIAAYRALELTRLLIEQNAQVQVVLTKAAGEFVTPLSFQVLSQRPVYTDMFDAKADKVLHVKLAKWTDLAIVVPASADFLCKMAQGVADDLASLTLLATNAQKIVAPAMNDQMWYNPATQRNLQTLRADGVQIIEPTVGFLAEGYSGKGHIAEPEQIVQNICSAFQTSTTLAGKKIVVTAGGTRERIDPVRFLANDSSGKMGYTVAQSLQKRGATVILISGPTNLTPPVGVQLVPVKTSAQMHDAVLEQFANSDGLVMAAAVTDFRPVQVAAQKIKKTAAAKWSLELEKTPDILKSVAKIKQSQQITVGFAAETQNLQVNAQHKLVSKQLDLVVANDVSQPGVGFNGDTNQVTMLSQNQPPITTELLPKTAIADLIVEQMVQLLPKISLK</sequence>
<dbReference type="Gene3D" id="3.40.50.10300">
    <property type="entry name" value="CoaB-like"/>
    <property type="match status" value="1"/>
</dbReference>
<comment type="catalytic activity">
    <reaction evidence="3 4">
        <text>(R)-4'-phosphopantothenate + L-cysteine + CTP = N-[(R)-4-phosphopantothenoyl]-L-cysteine + CMP + diphosphate + H(+)</text>
        <dbReference type="Rhea" id="RHEA:19397"/>
        <dbReference type="ChEBI" id="CHEBI:10986"/>
        <dbReference type="ChEBI" id="CHEBI:15378"/>
        <dbReference type="ChEBI" id="CHEBI:33019"/>
        <dbReference type="ChEBI" id="CHEBI:35235"/>
        <dbReference type="ChEBI" id="CHEBI:37563"/>
        <dbReference type="ChEBI" id="CHEBI:59458"/>
        <dbReference type="ChEBI" id="CHEBI:60377"/>
        <dbReference type="EC" id="6.3.2.5"/>
    </reaction>
</comment>
<dbReference type="GO" id="GO:0004632">
    <property type="term" value="F:phosphopantothenate--cysteine ligase activity"/>
    <property type="evidence" value="ECO:0007669"/>
    <property type="project" value="UniProtKB-EC"/>
</dbReference>
<comment type="catalytic activity">
    <reaction evidence="3 4">
        <text>N-[(R)-4-phosphopantothenoyl]-L-cysteine + H(+) = (R)-4'-phosphopantetheine + CO2</text>
        <dbReference type="Rhea" id="RHEA:16793"/>
        <dbReference type="ChEBI" id="CHEBI:15378"/>
        <dbReference type="ChEBI" id="CHEBI:16526"/>
        <dbReference type="ChEBI" id="CHEBI:59458"/>
        <dbReference type="ChEBI" id="CHEBI:61723"/>
        <dbReference type="EC" id="4.1.1.36"/>
    </reaction>
</comment>
<dbReference type="NCBIfam" id="TIGR00521">
    <property type="entry name" value="coaBC_dfp"/>
    <property type="match status" value="1"/>
</dbReference>
<reference evidence="7" key="1">
    <citation type="journal article" date="2022" name="Int. J. Syst. Evol. Microbiol.">
        <title>Apilactobacillus apisilvae sp. nov., Nicolia spurrieriana gen. nov. sp. nov., Bombilactobacillus folatiphilus sp. nov. and Bombilactobacillus thymidiniphilus sp. nov., four new lactic acid bacterial isolates from stingless bees Tetragonula carbonaria and Austroplebeia australis.</title>
        <authorList>
            <person name="Oliphant S.A."/>
            <person name="Watson-Haigh N.S."/>
            <person name="Sumby K.M."/>
            <person name="Gardner J."/>
            <person name="Groom S."/>
            <person name="Jiranek V."/>
        </authorList>
    </citation>
    <scope>NUCLEOTIDE SEQUENCE</scope>
    <source>
        <strain evidence="7">SG4_D2</strain>
    </source>
</reference>
<dbReference type="EC" id="6.3.2.5" evidence="3"/>
<organism evidence="7 8">
    <name type="scientific">Bombilactobacillus folatiphilus</name>
    <dbReference type="NCBI Taxonomy" id="2923362"/>
    <lineage>
        <taxon>Bacteria</taxon>
        <taxon>Bacillati</taxon>
        <taxon>Bacillota</taxon>
        <taxon>Bacilli</taxon>
        <taxon>Lactobacillales</taxon>
        <taxon>Lactobacillaceae</taxon>
        <taxon>Bombilactobacillus</taxon>
    </lineage>
</organism>
<keyword evidence="3 4" id="KW-0288">FMN</keyword>
<comment type="function">
    <text evidence="3">Catalyzes two sequential steps in the biosynthesis of coenzyme A. In the first step cysteine is conjugated to 4'-phosphopantothenate to form 4-phosphopantothenoylcysteine. In the second step the latter compound is decarboxylated to form 4'-phosphopantotheine.</text>
</comment>
<dbReference type="InterPro" id="IPR003382">
    <property type="entry name" value="Flavoprotein"/>
</dbReference>
<dbReference type="PANTHER" id="PTHR14359">
    <property type="entry name" value="HOMO-OLIGOMERIC FLAVIN CONTAINING CYS DECARBOXYLASE FAMILY"/>
    <property type="match status" value="1"/>
</dbReference>
<evidence type="ECO:0000313" key="8">
    <source>
        <dbReference type="Proteomes" id="UP000831495"/>
    </source>
</evidence>
<feature type="binding site" evidence="3">
    <location>
        <position position="277"/>
    </location>
    <ligand>
        <name>CTP</name>
        <dbReference type="ChEBI" id="CHEBI:37563"/>
    </ligand>
</feature>
<comment type="caution">
    <text evidence="3">Lacks conserved residue(s) required for the propagation of feature annotation.</text>
</comment>